<comment type="caution">
    <text evidence="2">The sequence shown here is derived from an EMBL/GenBank/DDBJ whole genome shotgun (WGS) entry which is preliminary data.</text>
</comment>
<organism evidence="2 3">
    <name type="scientific">Methylobacterium hispanicum</name>
    <dbReference type="NCBI Taxonomy" id="270350"/>
    <lineage>
        <taxon>Bacteria</taxon>
        <taxon>Pseudomonadati</taxon>
        <taxon>Pseudomonadota</taxon>
        <taxon>Alphaproteobacteria</taxon>
        <taxon>Hyphomicrobiales</taxon>
        <taxon>Methylobacteriaceae</taxon>
        <taxon>Methylobacterium</taxon>
    </lineage>
</organism>
<keyword evidence="1" id="KW-0732">Signal</keyword>
<evidence type="ECO:0000313" key="3">
    <source>
        <dbReference type="Proteomes" id="UP001055247"/>
    </source>
</evidence>
<proteinExistence type="predicted"/>
<accession>A0AAV4ZH20</accession>
<keyword evidence="3" id="KW-1185">Reference proteome</keyword>
<feature type="chain" id="PRO_5043943785" description="Curlin" evidence="1">
    <location>
        <begin position="22"/>
        <end position="139"/>
    </location>
</feature>
<evidence type="ECO:0000256" key="1">
    <source>
        <dbReference type="SAM" id="SignalP"/>
    </source>
</evidence>
<evidence type="ECO:0000313" key="2">
    <source>
        <dbReference type="EMBL" id="GJD87726.1"/>
    </source>
</evidence>
<dbReference type="Proteomes" id="UP001055247">
    <property type="component" value="Unassembled WGS sequence"/>
</dbReference>
<gene>
    <name evidence="2" type="ORF">BHAOGJBA_1231</name>
</gene>
<dbReference type="EMBL" id="BPQO01000004">
    <property type="protein sequence ID" value="GJD87726.1"/>
    <property type="molecule type" value="Genomic_DNA"/>
</dbReference>
<feature type="signal peptide" evidence="1">
    <location>
        <begin position="1"/>
        <end position="21"/>
    </location>
</feature>
<protein>
    <recommendedName>
        <fullName evidence="4">Curlin</fullName>
    </recommendedName>
</protein>
<sequence length="139" mass="14542">MNKSMIAAALVATLYAAPSQAGSRYACAPINVADVAGIEHEVEVEASDCAEVSLFIRGYAQRNRIVADRLSRVVVSQFGRGGDVQVFSVGSAQTGVVHRGGGSTDIDNTDGAVSVENDGGDVSLKNVGNNTIRFNISRR</sequence>
<evidence type="ECO:0008006" key="4">
    <source>
        <dbReference type="Google" id="ProtNLM"/>
    </source>
</evidence>
<reference evidence="2" key="1">
    <citation type="journal article" date="2016" name="Front. Microbiol.">
        <title>Genome Sequence of the Piezophilic, Mesophilic Sulfate-Reducing Bacterium Desulfovibrio indicus J2T.</title>
        <authorList>
            <person name="Cao J."/>
            <person name="Maignien L."/>
            <person name="Shao Z."/>
            <person name="Alain K."/>
            <person name="Jebbar M."/>
        </authorList>
    </citation>
    <scope>NUCLEOTIDE SEQUENCE</scope>
    <source>
        <strain evidence="2">DSM 16372</strain>
    </source>
</reference>
<dbReference type="AlphaFoldDB" id="A0AAV4ZH20"/>
<name>A0AAV4ZH20_9HYPH</name>
<reference evidence="2" key="2">
    <citation type="submission" date="2021-08" db="EMBL/GenBank/DDBJ databases">
        <authorList>
            <person name="Tani A."/>
            <person name="Ola A."/>
            <person name="Ogura Y."/>
            <person name="Katsura K."/>
            <person name="Hayashi T."/>
        </authorList>
    </citation>
    <scope>NUCLEOTIDE SEQUENCE</scope>
    <source>
        <strain evidence="2">DSM 16372</strain>
    </source>
</reference>